<dbReference type="EMBL" id="KV875098">
    <property type="protein sequence ID" value="OIW29022.1"/>
    <property type="molecule type" value="Genomic_DNA"/>
</dbReference>
<gene>
    <name evidence="1" type="ORF">CONLIGDRAFT_633235</name>
</gene>
<proteinExistence type="predicted"/>
<evidence type="ECO:0008006" key="3">
    <source>
        <dbReference type="Google" id="ProtNLM"/>
    </source>
</evidence>
<organism evidence="1 2">
    <name type="scientific">Coniochaeta ligniaria NRRL 30616</name>
    <dbReference type="NCBI Taxonomy" id="1408157"/>
    <lineage>
        <taxon>Eukaryota</taxon>
        <taxon>Fungi</taxon>
        <taxon>Dikarya</taxon>
        <taxon>Ascomycota</taxon>
        <taxon>Pezizomycotina</taxon>
        <taxon>Sordariomycetes</taxon>
        <taxon>Sordariomycetidae</taxon>
        <taxon>Coniochaetales</taxon>
        <taxon>Coniochaetaceae</taxon>
        <taxon>Coniochaeta</taxon>
    </lineage>
</organism>
<dbReference type="Gene3D" id="1.25.40.10">
    <property type="entry name" value="Tetratricopeptide repeat domain"/>
    <property type="match status" value="2"/>
</dbReference>
<dbReference type="InterPro" id="IPR011990">
    <property type="entry name" value="TPR-like_helical_dom_sf"/>
</dbReference>
<protein>
    <recommendedName>
        <fullName evidence="3">Complex I intermediate-associated protein 84</fullName>
    </recommendedName>
</protein>
<dbReference type="PANTHER" id="PTHR47937:SF8">
    <property type="entry name" value="PENTATRICOPEPTIDE REPEAT DOMAIN CONTAINING PROTEIN-RELATED"/>
    <property type="match status" value="1"/>
</dbReference>
<sequence length="800" mass="90675">MRSTLTRNVCRRLLAHQAPLSCPAIAASSVVRPQLRHPRSIVRRPSRRTFFGLFQKPPRELKEVTPEPGYETLINFRACEAQGHRQPPREDLLQGFRIFFQHKLRYHKAVNSTQALLAVGLFRYLARTDGEQLSLQDLRTARDALLKPPKQISEGHLELVKALYEQIRALSLATGSAETVQETDGQTVGGEASAEDFKSYITSLTLYGGSVDAAAGLEEYWRDLQASGSVYKGAKFLWVLVLRGLAREGREDELVQLYEKAEKLGVEYMPAVHEVMVTFFATRDRIEETKRWFEKPMYGNWLPLPETYREVLRFAVRNAQEDWVNPIFHQLRATKPSKPLWDIIFQWAVLCQNAGPEDLRPIIQSATFHNKTKRDETLITPDIATMNDLVSAAIEKKDPYLAERFISFGASFSISPNSRTYLLQTDYRISASDLSGASAAYQSLETQYITDDEDLPVVNKYIRALCAAPVPNTDLILDVTRQIEHRGATLEPETVVSLCLVFLKLDQEFEVIDTLTVHTTNFSLEERAQVERAFVAYCLDKTHSTARVWDGYTLLRQFFPESPAQDRLSLMDAFFARRRPDMAAHVFGHMRAAANPAQRPDADAYVRVFEGFGGLAQPDPESLRMVHNMLKMDTTVSPDTRLYNALMIAYLGCGEAGKAYEFWAEITASREGPTYRSLEIVFRVCEAMPWGDRKARDIWGKMARMDLDVPGSVFSAYCGAIAGQGRVEEVRKLIGGMGEADVLTLGVAYNALPGSQLQEEFEEWAQREYPEIWARLLKKGRKKSRIDNISKFNIVRELKA</sequence>
<dbReference type="STRING" id="1408157.A0A1J7INH7"/>
<dbReference type="AlphaFoldDB" id="A0A1J7INH7"/>
<accession>A0A1J7INH7</accession>
<evidence type="ECO:0000313" key="2">
    <source>
        <dbReference type="Proteomes" id="UP000182658"/>
    </source>
</evidence>
<dbReference type="PANTHER" id="PTHR47937">
    <property type="entry name" value="PLASTID TRANSCRIPTIONALLY ACTIVE CHROMOSOME 2-LIKE PROTEIN"/>
    <property type="match status" value="1"/>
</dbReference>
<reference evidence="1 2" key="1">
    <citation type="submission" date="2016-10" db="EMBL/GenBank/DDBJ databases">
        <title>Draft genome sequence of Coniochaeta ligniaria NRRL30616, a lignocellulolytic fungus for bioabatement of inhibitors in plant biomass hydrolysates.</title>
        <authorList>
            <consortium name="DOE Joint Genome Institute"/>
            <person name="Jimenez D.J."/>
            <person name="Hector R.E."/>
            <person name="Riley R."/>
            <person name="Sun H."/>
            <person name="Grigoriev I.V."/>
            <person name="Van Elsas J.D."/>
            <person name="Nichols N.N."/>
        </authorList>
    </citation>
    <scope>NUCLEOTIDE SEQUENCE [LARGE SCALE GENOMIC DNA]</scope>
    <source>
        <strain evidence="1 2">NRRL 30616</strain>
    </source>
</reference>
<dbReference type="Proteomes" id="UP000182658">
    <property type="component" value="Unassembled WGS sequence"/>
</dbReference>
<keyword evidence="2" id="KW-1185">Reference proteome</keyword>
<dbReference type="InterPro" id="IPR052308">
    <property type="entry name" value="PPR_domain-containing"/>
</dbReference>
<name>A0A1J7INH7_9PEZI</name>
<dbReference type="OrthoDB" id="185373at2759"/>
<evidence type="ECO:0000313" key="1">
    <source>
        <dbReference type="EMBL" id="OIW29022.1"/>
    </source>
</evidence>
<dbReference type="InParanoid" id="A0A1J7INH7"/>